<evidence type="ECO:0000256" key="11">
    <source>
        <dbReference type="SAM" id="MobiDB-lite"/>
    </source>
</evidence>
<reference evidence="12 13" key="1">
    <citation type="submission" date="2019-12" db="EMBL/GenBank/DDBJ databases">
        <authorList>
            <person name="Scholz U."/>
            <person name="Mascher M."/>
            <person name="Fiebig A."/>
        </authorList>
    </citation>
    <scope>NUCLEOTIDE SEQUENCE</scope>
</reference>
<dbReference type="NCBIfam" id="TIGR00234">
    <property type="entry name" value="tyrS"/>
    <property type="match status" value="1"/>
</dbReference>
<keyword evidence="13" id="KW-1185">Reference proteome</keyword>
<evidence type="ECO:0000256" key="3">
    <source>
        <dbReference type="ARBA" id="ARBA00022741"/>
    </source>
</evidence>
<dbReference type="AlphaFoldDB" id="A0A7I8IQL3"/>
<gene>
    <name evidence="12" type="ORF">SI7747_05005723</name>
</gene>
<keyword evidence="4 10" id="KW-0067">ATP-binding</keyword>
<comment type="similarity">
    <text evidence="10">Belongs to the class-I aminoacyl-tRNA synthetase family.</text>
</comment>
<dbReference type="GO" id="GO:0048608">
    <property type="term" value="P:reproductive structure development"/>
    <property type="evidence" value="ECO:0007669"/>
    <property type="project" value="UniProtKB-ARBA"/>
</dbReference>
<dbReference type="PANTHER" id="PTHR11766">
    <property type="entry name" value="TYROSYL-TRNA SYNTHETASE"/>
    <property type="match status" value="1"/>
</dbReference>
<evidence type="ECO:0000256" key="6">
    <source>
        <dbReference type="ARBA" id="ARBA00023146"/>
    </source>
</evidence>
<evidence type="ECO:0000256" key="10">
    <source>
        <dbReference type="RuleBase" id="RU363036"/>
    </source>
</evidence>
<dbReference type="GO" id="GO:0005829">
    <property type="term" value="C:cytosol"/>
    <property type="evidence" value="ECO:0007669"/>
    <property type="project" value="TreeGrafter"/>
</dbReference>
<evidence type="ECO:0000256" key="5">
    <source>
        <dbReference type="ARBA" id="ARBA00022917"/>
    </source>
</evidence>
<dbReference type="Proteomes" id="UP001189122">
    <property type="component" value="Unassembled WGS sequence"/>
</dbReference>
<keyword evidence="9" id="KW-0694">RNA-binding</keyword>
<dbReference type="PROSITE" id="PS50889">
    <property type="entry name" value="S4"/>
    <property type="match status" value="1"/>
</dbReference>
<evidence type="ECO:0000256" key="8">
    <source>
        <dbReference type="ARBA" id="ARBA00048248"/>
    </source>
</evidence>
<evidence type="ECO:0000256" key="9">
    <source>
        <dbReference type="PROSITE-ProRule" id="PRU00182"/>
    </source>
</evidence>
<dbReference type="GO" id="GO:0003723">
    <property type="term" value="F:RNA binding"/>
    <property type="evidence" value="ECO:0007669"/>
    <property type="project" value="UniProtKB-KW"/>
</dbReference>
<dbReference type="InterPro" id="IPR002307">
    <property type="entry name" value="Tyr-tRNA-ligase"/>
</dbReference>
<dbReference type="InterPro" id="IPR024088">
    <property type="entry name" value="Tyr-tRNA-ligase_bac-type"/>
</dbReference>
<dbReference type="GO" id="GO:0005524">
    <property type="term" value="F:ATP binding"/>
    <property type="evidence" value="ECO:0007669"/>
    <property type="project" value="UniProtKB-KW"/>
</dbReference>
<dbReference type="InterPro" id="IPR014729">
    <property type="entry name" value="Rossmann-like_a/b/a_fold"/>
</dbReference>
<comment type="catalytic activity">
    <reaction evidence="8">
        <text>tRNA(Tyr) + L-tyrosine + ATP = L-tyrosyl-tRNA(Tyr) + AMP + diphosphate + H(+)</text>
        <dbReference type="Rhea" id="RHEA:10220"/>
        <dbReference type="Rhea" id="RHEA-COMP:9706"/>
        <dbReference type="Rhea" id="RHEA-COMP:9707"/>
        <dbReference type="ChEBI" id="CHEBI:15378"/>
        <dbReference type="ChEBI" id="CHEBI:30616"/>
        <dbReference type="ChEBI" id="CHEBI:33019"/>
        <dbReference type="ChEBI" id="CHEBI:58315"/>
        <dbReference type="ChEBI" id="CHEBI:78442"/>
        <dbReference type="ChEBI" id="CHEBI:78536"/>
        <dbReference type="ChEBI" id="CHEBI:456215"/>
        <dbReference type="EC" id="6.1.1.1"/>
    </reaction>
</comment>
<dbReference type="EMBL" id="LR743592">
    <property type="protein sequence ID" value="CAA2619554.1"/>
    <property type="molecule type" value="Genomic_DNA"/>
</dbReference>
<dbReference type="Pfam" id="PF00579">
    <property type="entry name" value="tRNA-synt_1b"/>
    <property type="match status" value="2"/>
</dbReference>
<keyword evidence="2 10" id="KW-0436">Ligase</keyword>
<name>A0A7I8IQL3_SPIIN</name>
<dbReference type="PANTHER" id="PTHR11766:SF0">
    <property type="entry name" value="TYROSINE--TRNA LIGASE, MITOCHONDRIAL"/>
    <property type="match status" value="1"/>
</dbReference>
<dbReference type="EC" id="6.1.1.1" evidence="1"/>
<dbReference type="Gene3D" id="3.40.50.620">
    <property type="entry name" value="HUPs"/>
    <property type="match status" value="1"/>
</dbReference>
<accession>A0A7I8IQL3</accession>
<dbReference type="InterPro" id="IPR036986">
    <property type="entry name" value="S4_RNA-bd_sf"/>
</dbReference>
<protein>
    <recommendedName>
        <fullName evidence="1">tyrosine--tRNA ligase</fullName>
        <ecNumber evidence="1">6.1.1.1</ecNumber>
    </recommendedName>
    <alternativeName>
        <fullName evidence="7">Tyrosyl-tRNA synthetase</fullName>
    </alternativeName>
</protein>
<sequence>MATAAAAVSRSVVLCRPNIRELTSLRRFSCRIPDVSPLLRRHRAAASLHTLEGGEAAAAPPLRRRRRRCPPPQRGGHPQGEGPPGFGHRRGPPPVGLRRRRVGVYCGFDPTAESLHLGNLLGIIVLSWFRRCGHRVFALIGGATARVGDPSGKSLERPELDAAAVERNSAAIREIISRILGESSSPSPSSSGPFAIVDNYDWWKEMKLLDFLREVGRFARVGRWWPRRASEERERRRLAGRRHAAPYQFYQYFFSVPDADVVRFLKMLTFLSMAEIREVEEGMKLPSYDPNSAQRKLAEEVTRFVHGEEGLGEARRATAALRPGRRRSWIPPGPQDAPAGGLYLNNQRVDSEDKVVQPGDVVDGKLLLLSAGKKNKIVIRVLAS</sequence>
<dbReference type="GO" id="GO:0009570">
    <property type="term" value="C:chloroplast stroma"/>
    <property type="evidence" value="ECO:0007669"/>
    <property type="project" value="TreeGrafter"/>
</dbReference>
<keyword evidence="5 10" id="KW-0648">Protein biosynthesis</keyword>
<dbReference type="SUPFAM" id="SSF55174">
    <property type="entry name" value="Alpha-L RNA-binding motif"/>
    <property type="match status" value="1"/>
</dbReference>
<dbReference type="Gene3D" id="3.10.290.10">
    <property type="entry name" value="RNA-binding S4 domain"/>
    <property type="match status" value="1"/>
</dbReference>
<evidence type="ECO:0000256" key="7">
    <source>
        <dbReference type="ARBA" id="ARBA00033323"/>
    </source>
</evidence>
<dbReference type="InterPro" id="IPR001412">
    <property type="entry name" value="aa-tRNA-synth_I_CS"/>
</dbReference>
<dbReference type="Gene3D" id="1.10.240.10">
    <property type="entry name" value="Tyrosyl-Transfer RNA Synthetase"/>
    <property type="match status" value="1"/>
</dbReference>
<dbReference type="EMBL" id="CACRZD030000005">
    <property type="protein sequence ID" value="CAA6659300.1"/>
    <property type="molecule type" value="Genomic_DNA"/>
</dbReference>
<dbReference type="PROSITE" id="PS00178">
    <property type="entry name" value="AA_TRNA_LIGASE_I"/>
    <property type="match status" value="1"/>
</dbReference>
<dbReference type="GO" id="GO:0004831">
    <property type="term" value="F:tyrosine-tRNA ligase activity"/>
    <property type="evidence" value="ECO:0007669"/>
    <property type="project" value="UniProtKB-EC"/>
</dbReference>
<proteinExistence type="inferred from homology"/>
<organism evidence="12">
    <name type="scientific">Spirodela intermedia</name>
    <name type="common">Intermediate duckweed</name>
    <dbReference type="NCBI Taxonomy" id="51605"/>
    <lineage>
        <taxon>Eukaryota</taxon>
        <taxon>Viridiplantae</taxon>
        <taxon>Streptophyta</taxon>
        <taxon>Embryophyta</taxon>
        <taxon>Tracheophyta</taxon>
        <taxon>Spermatophyta</taxon>
        <taxon>Magnoliopsida</taxon>
        <taxon>Liliopsida</taxon>
        <taxon>Araceae</taxon>
        <taxon>Lemnoideae</taxon>
        <taxon>Spirodela</taxon>
    </lineage>
</organism>
<keyword evidence="3 10" id="KW-0547">Nucleotide-binding</keyword>
<dbReference type="GO" id="GO:0005739">
    <property type="term" value="C:mitochondrion"/>
    <property type="evidence" value="ECO:0007669"/>
    <property type="project" value="TreeGrafter"/>
</dbReference>
<evidence type="ECO:0000256" key="2">
    <source>
        <dbReference type="ARBA" id="ARBA00022598"/>
    </source>
</evidence>
<evidence type="ECO:0000313" key="12">
    <source>
        <dbReference type="EMBL" id="CAA2619554.1"/>
    </source>
</evidence>
<evidence type="ECO:0000313" key="13">
    <source>
        <dbReference type="Proteomes" id="UP001189122"/>
    </source>
</evidence>
<keyword evidence="6 10" id="KW-0030">Aminoacyl-tRNA synthetase</keyword>
<dbReference type="GO" id="GO:0009791">
    <property type="term" value="P:post-embryonic development"/>
    <property type="evidence" value="ECO:0007669"/>
    <property type="project" value="UniProtKB-ARBA"/>
</dbReference>
<dbReference type="InterPro" id="IPR002305">
    <property type="entry name" value="aa-tRNA-synth_Ic"/>
</dbReference>
<evidence type="ECO:0000256" key="4">
    <source>
        <dbReference type="ARBA" id="ARBA00022840"/>
    </source>
</evidence>
<dbReference type="SUPFAM" id="SSF52374">
    <property type="entry name" value="Nucleotidylyl transferase"/>
    <property type="match status" value="2"/>
</dbReference>
<evidence type="ECO:0000256" key="1">
    <source>
        <dbReference type="ARBA" id="ARBA00013160"/>
    </source>
</evidence>
<dbReference type="GO" id="GO:0006437">
    <property type="term" value="P:tyrosyl-tRNA aminoacylation"/>
    <property type="evidence" value="ECO:0007669"/>
    <property type="project" value="InterPro"/>
</dbReference>
<feature type="region of interest" description="Disordered" evidence="11">
    <location>
        <begin position="50"/>
        <end position="94"/>
    </location>
</feature>